<dbReference type="CDD" id="cd06261">
    <property type="entry name" value="TM_PBP2"/>
    <property type="match status" value="1"/>
</dbReference>
<keyword evidence="11" id="KW-1185">Reference proteome</keyword>
<reference evidence="10 11" key="1">
    <citation type="submission" date="2019-11" db="EMBL/GenBank/DDBJ databases">
        <authorList>
            <person name="Criscuolo A."/>
        </authorList>
    </citation>
    <scope>NUCLEOTIDE SEQUENCE [LARGE SCALE GENOMIC DNA]</scope>
    <source>
        <strain evidence="10">CIP111667</strain>
    </source>
</reference>
<dbReference type="Gene3D" id="1.10.3720.10">
    <property type="entry name" value="MetI-like"/>
    <property type="match status" value="1"/>
</dbReference>
<dbReference type="EMBL" id="CACRYJ010000058">
    <property type="protein sequence ID" value="VZO39258.1"/>
    <property type="molecule type" value="Genomic_DNA"/>
</dbReference>
<sequence length="326" mass="34277">MTTTVPRTSAPVTGSGGTATPGPGRRRRHPDRPPYEAEPGPVAKTAKTTALTLIVLAVLVPLWTVVVTSLSTQAAINDAGGLVLVPGELTFKAYTDIIAGGVVTRAVGVSVFVTAVGTALSLAVAILTAYGLSRPGSLGHRPILFMLLITMFFGAGMIPTYLVVAGLGLIDSLWALILPTAVSAFNILIMRNFFMNIDRGILDSARIDGASEWRILGQIVLPLSKAVIAVVGLFYGVAYWNAFFNAVLYINDSAKWPLQLVLRSYVLQGQAVPGTTFDPSSLDGGQTAGLAIQMAVVVLAMVPVLIVYPFVQRHFSSGVMIGAIKG</sequence>
<accession>A0A7M4DP72</accession>
<dbReference type="AlphaFoldDB" id="A0A7M4DP72"/>
<evidence type="ECO:0000256" key="3">
    <source>
        <dbReference type="ARBA" id="ARBA00022475"/>
    </source>
</evidence>
<organism evidence="10 11">
    <name type="scientific">Occultella aeris</name>
    <dbReference type="NCBI Taxonomy" id="2761496"/>
    <lineage>
        <taxon>Bacteria</taxon>
        <taxon>Bacillati</taxon>
        <taxon>Actinomycetota</taxon>
        <taxon>Actinomycetes</taxon>
        <taxon>Micrococcales</taxon>
        <taxon>Ruaniaceae</taxon>
        <taxon>Occultella</taxon>
    </lineage>
</organism>
<evidence type="ECO:0000256" key="1">
    <source>
        <dbReference type="ARBA" id="ARBA00004651"/>
    </source>
</evidence>
<evidence type="ECO:0000313" key="11">
    <source>
        <dbReference type="Proteomes" id="UP000419743"/>
    </source>
</evidence>
<evidence type="ECO:0000256" key="7">
    <source>
        <dbReference type="RuleBase" id="RU363032"/>
    </source>
</evidence>
<comment type="similarity">
    <text evidence="7">Belongs to the binding-protein-dependent transport system permease family.</text>
</comment>
<gene>
    <name evidence="10" type="primary">araQ_47</name>
    <name evidence="10" type="ORF">HALOF300_03954</name>
</gene>
<feature type="transmembrane region" description="Helical" evidence="7">
    <location>
        <begin position="53"/>
        <end position="76"/>
    </location>
</feature>
<feature type="transmembrane region" description="Helical" evidence="7">
    <location>
        <begin position="215"/>
        <end position="240"/>
    </location>
</feature>
<dbReference type="PANTHER" id="PTHR43744:SF9">
    <property type="entry name" value="POLYGALACTURONAN_RHAMNOGALACTURONAN TRANSPORT SYSTEM PERMEASE PROTEIN YTCP"/>
    <property type="match status" value="1"/>
</dbReference>
<keyword evidence="2 7" id="KW-0813">Transport</keyword>
<evidence type="ECO:0000256" key="4">
    <source>
        <dbReference type="ARBA" id="ARBA00022692"/>
    </source>
</evidence>
<dbReference type="Proteomes" id="UP000419743">
    <property type="component" value="Unassembled WGS sequence"/>
</dbReference>
<keyword evidence="3" id="KW-1003">Cell membrane</keyword>
<dbReference type="GO" id="GO:0005886">
    <property type="term" value="C:plasma membrane"/>
    <property type="evidence" value="ECO:0007669"/>
    <property type="project" value="UniProtKB-SubCell"/>
</dbReference>
<dbReference type="InterPro" id="IPR000515">
    <property type="entry name" value="MetI-like"/>
</dbReference>
<dbReference type="SUPFAM" id="SSF161098">
    <property type="entry name" value="MetI-like"/>
    <property type="match status" value="1"/>
</dbReference>
<dbReference type="GO" id="GO:0055085">
    <property type="term" value="P:transmembrane transport"/>
    <property type="evidence" value="ECO:0007669"/>
    <property type="project" value="InterPro"/>
</dbReference>
<feature type="domain" description="ABC transmembrane type-1" evidence="9">
    <location>
        <begin position="107"/>
        <end position="311"/>
    </location>
</feature>
<feature type="transmembrane region" description="Helical" evidence="7">
    <location>
        <begin position="144"/>
        <end position="167"/>
    </location>
</feature>
<evidence type="ECO:0000256" key="5">
    <source>
        <dbReference type="ARBA" id="ARBA00022989"/>
    </source>
</evidence>
<evidence type="ECO:0000313" key="10">
    <source>
        <dbReference type="EMBL" id="VZO39258.1"/>
    </source>
</evidence>
<dbReference type="RefSeq" id="WP_156742592.1">
    <property type="nucleotide sequence ID" value="NZ_CACRYJ010000058.1"/>
</dbReference>
<feature type="compositionally biased region" description="Polar residues" evidence="8">
    <location>
        <begin position="1"/>
        <end position="12"/>
    </location>
</feature>
<dbReference type="InterPro" id="IPR035906">
    <property type="entry name" value="MetI-like_sf"/>
</dbReference>
<dbReference type="PROSITE" id="PS50928">
    <property type="entry name" value="ABC_TM1"/>
    <property type="match status" value="1"/>
</dbReference>
<keyword evidence="4 7" id="KW-0812">Transmembrane</keyword>
<evidence type="ECO:0000259" key="9">
    <source>
        <dbReference type="PROSITE" id="PS50928"/>
    </source>
</evidence>
<feature type="transmembrane region" description="Helical" evidence="7">
    <location>
        <begin position="173"/>
        <end position="194"/>
    </location>
</feature>
<evidence type="ECO:0000256" key="8">
    <source>
        <dbReference type="SAM" id="MobiDB-lite"/>
    </source>
</evidence>
<dbReference type="PANTHER" id="PTHR43744">
    <property type="entry name" value="ABC TRANSPORTER PERMEASE PROTEIN MG189-RELATED-RELATED"/>
    <property type="match status" value="1"/>
</dbReference>
<comment type="subcellular location">
    <subcellularLocation>
        <location evidence="1 7">Cell membrane</location>
        <topology evidence="1 7">Multi-pass membrane protein</topology>
    </subcellularLocation>
</comment>
<dbReference type="Pfam" id="PF00528">
    <property type="entry name" value="BPD_transp_1"/>
    <property type="match status" value="1"/>
</dbReference>
<keyword evidence="6 7" id="KW-0472">Membrane</keyword>
<evidence type="ECO:0000256" key="6">
    <source>
        <dbReference type="ARBA" id="ARBA00023136"/>
    </source>
</evidence>
<proteinExistence type="inferred from homology"/>
<comment type="caution">
    <text evidence="10">The sequence shown here is derived from an EMBL/GenBank/DDBJ whole genome shotgun (WGS) entry which is preliminary data.</text>
</comment>
<protein>
    <submittedName>
        <fullName evidence="10">L-arabinose transport system permease protein AraQ</fullName>
    </submittedName>
</protein>
<feature type="region of interest" description="Disordered" evidence="8">
    <location>
        <begin position="1"/>
        <end position="42"/>
    </location>
</feature>
<feature type="transmembrane region" description="Helical" evidence="7">
    <location>
        <begin position="111"/>
        <end position="132"/>
    </location>
</feature>
<name>A0A7M4DP72_9MICO</name>
<keyword evidence="5 7" id="KW-1133">Transmembrane helix</keyword>
<evidence type="ECO:0000256" key="2">
    <source>
        <dbReference type="ARBA" id="ARBA00022448"/>
    </source>
</evidence>
<feature type="transmembrane region" description="Helical" evidence="7">
    <location>
        <begin position="290"/>
        <end position="311"/>
    </location>
</feature>